<dbReference type="AlphaFoldDB" id="A0A699JU78"/>
<organism evidence="1">
    <name type="scientific">Tanacetum cinerariifolium</name>
    <name type="common">Dalmatian daisy</name>
    <name type="synonym">Chrysanthemum cinerariifolium</name>
    <dbReference type="NCBI Taxonomy" id="118510"/>
    <lineage>
        <taxon>Eukaryota</taxon>
        <taxon>Viridiplantae</taxon>
        <taxon>Streptophyta</taxon>
        <taxon>Embryophyta</taxon>
        <taxon>Tracheophyta</taxon>
        <taxon>Spermatophyta</taxon>
        <taxon>Magnoliopsida</taxon>
        <taxon>eudicotyledons</taxon>
        <taxon>Gunneridae</taxon>
        <taxon>Pentapetalae</taxon>
        <taxon>asterids</taxon>
        <taxon>campanulids</taxon>
        <taxon>Asterales</taxon>
        <taxon>Asteraceae</taxon>
        <taxon>Asteroideae</taxon>
        <taxon>Anthemideae</taxon>
        <taxon>Anthemidinae</taxon>
        <taxon>Tanacetum</taxon>
    </lineage>
</organism>
<sequence length="95" mass="11165">MDDPNITMEEYIKLEEEKAQKRGKVFNWETTKYGKIWYDEDIHNLRSVEVKFPAIAFNNEVSSKITLSCEPTVSSLNDEIDFRVSFDDSDDEDYT</sequence>
<name>A0A699JU78_TANCI</name>
<feature type="non-terminal residue" evidence="1">
    <location>
        <position position="95"/>
    </location>
</feature>
<protein>
    <submittedName>
        <fullName evidence="1">Uncharacterized protein</fullName>
    </submittedName>
</protein>
<dbReference type="EMBL" id="BKCJ010449589">
    <property type="protein sequence ID" value="GFA58247.1"/>
    <property type="molecule type" value="Genomic_DNA"/>
</dbReference>
<gene>
    <name evidence="1" type="ORF">Tci_630219</name>
</gene>
<reference evidence="1" key="1">
    <citation type="journal article" date="2019" name="Sci. Rep.">
        <title>Draft genome of Tanacetum cinerariifolium, the natural source of mosquito coil.</title>
        <authorList>
            <person name="Yamashiro T."/>
            <person name="Shiraishi A."/>
            <person name="Satake H."/>
            <person name="Nakayama K."/>
        </authorList>
    </citation>
    <scope>NUCLEOTIDE SEQUENCE</scope>
</reference>
<evidence type="ECO:0000313" key="1">
    <source>
        <dbReference type="EMBL" id="GFA58247.1"/>
    </source>
</evidence>
<comment type="caution">
    <text evidence="1">The sequence shown here is derived from an EMBL/GenBank/DDBJ whole genome shotgun (WGS) entry which is preliminary data.</text>
</comment>
<proteinExistence type="predicted"/>
<accession>A0A699JU78</accession>